<dbReference type="GO" id="GO:0008168">
    <property type="term" value="F:methyltransferase activity"/>
    <property type="evidence" value="ECO:0007669"/>
    <property type="project" value="UniProtKB-KW"/>
</dbReference>
<dbReference type="Proteomes" id="UP000275719">
    <property type="component" value="Unassembled WGS sequence"/>
</dbReference>
<accession>A0A3P3WFI0</accession>
<keyword evidence="1" id="KW-0620">Polyamine biosynthesis</keyword>
<dbReference type="PANTHER" id="PTHR43317:SF1">
    <property type="entry name" value="THERMOSPERMINE SYNTHASE ACAULIS5"/>
    <property type="match status" value="1"/>
</dbReference>
<dbReference type="AlphaFoldDB" id="A0A3P3WFI0"/>
<evidence type="ECO:0000313" key="3">
    <source>
        <dbReference type="Proteomes" id="UP000275719"/>
    </source>
</evidence>
<reference evidence="2 3" key="1">
    <citation type="submission" date="2018-11" db="EMBL/GenBank/DDBJ databases">
        <title>Flavobacterium sp. nov., YIM 102701-2 draft genome.</title>
        <authorList>
            <person name="Li G."/>
            <person name="Jiang Y."/>
        </authorList>
    </citation>
    <scope>NUCLEOTIDE SEQUENCE [LARGE SCALE GENOMIC DNA]</scope>
    <source>
        <strain evidence="2 3">YIM 102701-2</strain>
    </source>
</reference>
<keyword evidence="3" id="KW-1185">Reference proteome</keyword>
<keyword evidence="2" id="KW-0489">Methyltransferase</keyword>
<name>A0A3P3WFI0_9FLAO</name>
<dbReference type="Pfam" id="PF01564">
    <property type="entry name" value="Spermine_synth"/>
    <property type="match status" value="1"/>
</dbReference>
<dbReference type="GO" id="GO:0006596">
    <property type="term" value="P:polyamine biosynthetic process"/>
    <property type="evidence" value="ECO:0007669"/>
    <property type="project" value="UniProtKB-KW"/>
</dbReference>
<keyword evidence="2" id="KW-0808">Transferase</keyword>
<dbReference type="OrthoDB" id="650847at2"/>
<evidence type="ECO:0000313" key="2">
    <source>
        <dbReference type="EMBL" id="RRJ91303.1"/>
    </source>
</evidence>
<dbReference type="Gene3D" id="3.40.50.150">
    <property type="entry name" value="Vaccinia Virus protein VP39"/>
    <property type="match status" value="1"/>
</dbReference>
<comment type="caution">
    <text evidence="2">The sequence shown here is derived from an EMBL/GenBank/DDBJ whole genome shotgun (WGS) entry which is preliminary data.</text>
</comment>
<dbReference type="NCBIfam" id="NF037959">
    <property type="entry name" value="MFS_SpdSyn"/>
    <property type="match status" value="1"/>
</dbReference>
<protein>
    <submittedName>
        <fullName evidence="2">Methyltransferase domain-containing protein</fullName>
    </submittedName>
</protein>
<dbReference type="CDD" id="cd02440">
    <property type="entry name" value="AdoMet_MTases"/>
    <property type="match status" value="1"/>
</dbReference>
<dbReference type="PANTHER" id="PTHR43317">
    <property type="entry name" value="THERMOSPERMINE SYNTHASE ACAULIS5"/>
    <property type="match status" value="1"/>
</dbReference>
<dbReference type="GO" id="GO:0032259">
    <property type="term" value="P:methylation"/>
    <property type="evidence" value="ECO:0007669"/>
    <property type="project" value="UniProtKB-KW"/>
</dbReference>
<gene>
    <name evidence="2" type="ORF">EG240_06425</name>
</gene>
<organism evidence="2 3">
    <name type="scientific">Paenimyroides tangerinum</name>
    <dbReference type="NCBI Taxonomy" id="2488728"/>
    <lineage>
        <taxon>Bacteria</taxon>
        <taxon>Pseudomonadati</taxon>
        <taxon>Bacteroidota</taxon>
        <taxon>Flavobacteriia</taxon>
        <taxon>Flavobacteriales</taxon>
        <taxon>Flavobacteriaceae</taxon>
        <taxon>Paenimyroides</taxon>
    </lineage>
</organism>
<evidence type="ECO:0000256" key="1">
    <source>
        <dbReference type="ARBA" id="ARBA00023115"/>
    </source>
</evidence>
<dbReference type="InterPro" id="IPR029063">
    <property type="entry name" value="SAM-dependent_MTases_sf"/>
</dbReference>
<dbReference type="SUPFAM" id="SSF53335">
    <property type="entry name" value="S-adenosyl-L-methionine-dependent methyltransferases"/>
    <property type="match status" value="1"/>
</dbReference>
<dbReference type="EMBL" id="RQVQ01000011">
    <property type="protein sequence ID" value="RRJ91303.1"/>
    <property type="molecule type" value="Genomic_DNA"/>
</dbReference>
<dbReference type="RefSeq" id="WP_125018571.1">
    <property type="nucleotide sequence ID" value="NZ_RQVQ01000011.1"/>
</dbReference>
<sequence>MIKKFLSYLIPIPIEIIPSNVSEQLELTWNNGKLVLDTKHTNYSYGNLQKVLRKGLLKIGKENINQMQHILLLGVAGGSVVETLTREFKFEKKITGIEIDPVVIKVAEKYFHLNEIQNFEVILADANIFVTETKHIYDLIIIDIFEDCFMPDFVYSEAFISNIKKILKPKGYILFNTIVLNKTAEEKNKSYKNQFESTKFVVQSFPNIDDKNELFLIKKEYE</sequence>
<proteinExistence type="predicted"/>